<proteinExistence type="predicted"/>
<reference evidence="2" key="2">
    <citation type="submission" date="2018-05" db="EMBL/GenBank/DDBJ databases">
        <title>OgluRS3 (Oryza glumaepatula Reference Sequence Version 3).</title>
        <authorList>
            <person name="Zhang J."/>
            <person name="Kudrna D."/>
            <person name="Lee S."/>
            <person name="Talag J."/>
            <person name="Welchert J."/>
            <person name="Wing R.A."/>
        </authorList>
    </citation>
    <scope>NUCLEOTIDE SEQUENCE [LARGE SCALE GENOMIC DNA]</scope>
</reference>
<reference evidence="2" key="1">
    <citation type="submission" date="2015-04" db="UniProtKB">
        <authorList>
            <consortium name="EnsemblPlants"/>
        </authorList>
    </citation>
    <scope>IDENTIFICATION</scope>
</reference>
<dbReference type="Proteomes" id="UP000026961">
    <property type="component" value="Chromosome 8"/>
</dbReference>
<dbReference type="HOGENOM" id="CLU_1410800_0_0_1"/>
<evidence type="ECO:0000313" key="3">
    <source>
        <dbReference type="Proteomes" id="UP000026961"/>
    </source>
</evidence>
<protein>
    <submittedName>
        <fullName evidence="2">Uncharacterized protein</fullName>
    </submittedName>
</protein>
<organism evidence="2">
    <name type="scientific">Oryza glumipatula</name>
    <dbReference type="NCBI Taxonomy" id="40148"/>
    <lineage>
        <taxon>Eukaryota</taxon>
        <taxon>Viridiplantae</taxon>
        <taxon>Streptophyta</taxon>
        <taxon>Embryophyta</taxon>
        <taxon>Tracheophyta</taxon>
        <taxon>Spermatophyta</taxon>
        <taxon>Magnoliopsida</taxon>
        <taxon>Liliopsida</taxon>
        <taxon>Poales</taxon>
        <taxon>Poaceae</taxon>
        <taxon>BOP clade</taxon>
        <taxon>Oryzoideae</taxon>
        <taxon>Oryzeae</taxon>
        <taxon>Oryzinae</taxon>
        <taxon>Oryza</taxon>
    </lineage>
</organism>
<dbReference type="AlphaFoldDB" id="A0A0E0ASZ9"/>
<evidence type="ECO:0000313" key="2">
    <source>
        <dbReference type="EnsemblPlants" id="OGLUM08G08760.1"/>
    </source>
</evidence>
<dbReference type="EnsemblPlants" id="OGLUM08G08760.1">
    <property type="protein sequence ID" value="OGLUM08G08760.1"/>
    <property type="gene ID" value="OGLUM08G08760"/>
</dbReference>
<feature type="compositionally biased region" description="Low complexity" evidence="1">
    <location>
        <begin position="23"/>
        <end position="42"/>
    </location>
</feature>
<evidence type="ECO:0000256" key="1">
    <source>
        <dbReference type="SAM" id="MobiDB-lite"/>
    </source>
</evidence>
<dbReference type="Gramene" id="OGLUM08G08760.1">
    <property type="protein sequence ID" value="OGLUM08G08760.1"/>
    <property type="gene ID" value="OGLUM08G08760"/>
</dbReference>
<name>A0A0E0ASZ9_9ORYZ</name>
<sequence>MGVRQRGRQEPATVTRAWAAGSRWRGAGSVAATARRGTGTATLWSGAPLARLASPPSQVQTKGGGRRPVAWDGRRRGTAVRQQRPHAAAEEGGQRQRSHLPDPASGPPIPDPEALWGRVAIATACSGGGRRSSAALPSPHGSGCVMGRVAAEVTRRQEVIGGGSGAPTPRSGRRLPSPSLPSPPLGGSGGLAR</sequence>
<feature type="region of interest" description="Disordered" evidence="1">
    <location>
        <begin position="127"/>
        <end position="193"/>
    </location>
</feature>
<keyword evidence="3" id="KW-1185">Reference proteome</keyword>
<feature type="region of interest" description="Disordered" evidence="1">
    <location>
        <begin position="23"/>
        <end position="115"/>
    </location>
</feature>
<accession>A0A0E0ASZ9</accession>